<dbReference type="SMART" id="SM01329">
    <property type="entry name" value="Iso_dh"/>
    <property type="match status" value="1"/>
</dbReference>
<evidence type="ECO:0000256" key="5">
    <source>
        <dbReference type="ARBA" id="ARBA00023128"/>
    </source>
</evidence>
<dbReference type="GO" id="GO:0005739">
    <property type="term" value="C:mitochondrion"/>
    <property type="evidence" value="ECO:0007669"/>
    <property type="project" value="UniProtKB-SubCell"/>
</dbReference>
<evidence type="ECO:0000313" key="8">
    <source>
        <dbReference type="EMBL" id="KCV68114.1"/>
    </source>
</evidence>
<dbReference type="Proteomes" id="UP000030693">
    <property type="component" value="Unassembled WGS sequence"/>
</dbReference>
<dbReference type="RefSeq" id="XP_009497488.1">
    <property type="nucleotide sequence ID" value="XM_009499213.1"/>
</dbReference>
<protein>
    <submittedName>
        <fullName evidence="8">Isocitrate dehydrogenase (NAD+)</fullName>
    </submittedName>
</protein>
<accession>A0A058Z1G3</accession>
<keyword evidence="4" id="KW-0809">Transit peptide</keyword>
<comment type="similarity">
    <text evidence="2">Belongs to the isocitrate and isopropylmalate dehydrogenases family.</text>
</comment>
<reference evidence="8" key="1">
    <citation type="submission" date="2013-04" db="EMBL/GenBank/DDBJ databases">
        <title>The Genome Sequence of Fonticula alba ATCC 38817.</title>
        <authorList>
            <consortium name="The Broad Institute Genomics Platform"/>
            <person name="Russ C."/>
            <person name="Cuomo C."/>
            <person name="Burger G."/>
            <person name="Gray M.W."/>
            <person name="Holland P.W.H."/>
            <person name="King N."/>
            <person name="Lang F.B.F."/>
            <person name="Roger A.J."/>
            <person name="Ruiz-Trillo I."/>
            <person name="Brown M."/>
            <person name="Walker B."/>
            <person name="Young S."/>
            <person name="Zeng Q."/>
            <person name="Gargeya S."/>
            <person name="Fitzgerald M."/>
            <person name="Haas B."/>
            <person name="Abouelleil A."/>
            <person name="Allen A.W."/>
            <person name="Alvarado L."/>
            <person name="Arachchi H.M."/>
            <person name="Berlin A.M."/>
            <person name="Chapman S.B."/>
            <person name="Gainer-Dewar J."/>
            <person name="Goldberg J."/>
            <person name="Griggs A."/>
            <person name="Gujja S."/>
            <person name="Hansen M."/>
            <person name="Howarth C."/>
            <person name="Imamovic A."/>
            <person name="Ireland A."/>
            <person name="Larimer J."/>
            <person name="McCowan C."/>
            <person name="Murphy C."/>
            <person name="Pearson M."/>
            <person name="Poon T.W."/>
            <person name="Priest M."/>
            <person name="Roberts A."/>
            <person name="Saif S."/>
            <person name="Shea T."/>
            <person name="Sisk P."/>
            <person name="Sykes S."/>
            <person name="Wortman J."/>
            <person name="Nusbaum C."/>
            <person name="Birren B."/>
        </authorList>
    </citation>
    <scope>NUCLEOTIDE SEQUENCE [LARGE SCALE GENOMIC DNA]</scope>
    <source>
        <strain evidence="8">ATCC 38817</strain>
    </source>
</reference>
<dbReference type="OMA" id="PWSCDYY"/>
<dbReference type="PROSITE" id="PS00470">
    <property type="entry name" value="IDH_IMDH"/>
    <property type="match status" value="1"/>
</dbReference>
<gene>
    <name evidence="8" type="ORF">H696_05369</name>
</gene>
<name>A0A058Z1G3_FONAL</name>
<dbReference type="InterPro" id="IPR004434">
    <property type="entry name" value="Isocitrate_DH_NAD"/>
</dbReference>
<keyword evidence="5" id="KW-0496">Mitochondrion</keyword>
<dbReference type="SUPFAM" id="SSF53659">
    <property type="entry name" value="Isocitrate/Isopropylmalate dehydrogenase-like"/>
    <property type="match status" value="1"/>
</dbReference>
<dbReference type="STRING" id="691883.A0A058Z1G3"/>
<dbReference type="GO" id="GO:0006102">
    <property type="term" value="P:isocitrate metabolic process"/>
    <property type="evidence" value="ECO:0007669"/>
    <property type="project" value="TreeGrafter"/>
</dbReference>
<dbReference type="InterPro" id="IPR019818">
    <property type="entry name" value="IsoCit/isopropylmalate_DH_CS"/>
</dbReference>
<dbReference type="EMBL" id="KB932210">
    <property type="protein sequence ID" value="KCV68114.1"/>
    <property type="molecule type" value="Genomic_DNA"/>
</dbReference>
<dbReference type="GO" id="GO:0016616">
    <property type="term" value="F:oxidoreductase activity, acting on the CH-OH group of donors, NAD or NADP as acceptor"/>
    <property type="evidence" value="ECO:0007669"/>
    <property type="project" value="InterPro"/>
</dbReference>
<feature type="region of interest" description="Disordered" evidence="6">
    <location>
        <begin position="1"/>
        <end position="21"/>
    </location>
</feature>
<dbReference type="PANTHER" id="PTHR11835:SF42">
    <property type="entry name" value="ISOCITRATE DEHYDROGENASE [NAD] SUBUNIT BETA, MITOCHONDRIAL"/>
    <property type="match status" value="1"/>
</dbReference>
<dbReference type="GO" id="GO:0006099">
    <property type="term" value="P:tricarboxylic acid cycle"/>
    <property type="evidence" value="ECO:0007669"/>
    <property type="project" value="UniProtKB-KW"/>
</dbReference>
<dbReference type="InterPro" id="IPR024084">
    <property type="entry name" value="IsoPropMal-DH-like_dom"/>
</dbReference>
<dbReference type="eggNOG" id="KOG0784">
    <property type="taxonomic scope" value="Eukaryota"/>
</dbReference>
<dbReference type="AlphaFoldDB" id="A0A058Z1G3"/>
<dbReference type="Gene3D" id="3.40.718.10">
    <property type="entry name" value="Isopropylmalate Dehydrogenase"/>
    <property type="match status" value="1"/>
</dbReference>
<evidence type="ECO:0000256" key="3">
    <source>
        <dbReference type="ARBA" id="ARBA00022532"/>
    </source>
</evidence>
<dbReference type="OrthoDB" id="10261637at2759"/>
<dbReference type="Pfam" id="PF00180">
    <property type="entry name" value="Iso_dh"/>
    <property type="match status" value="1"/>
</dbReference>
<evidence type="ECO:0000256" key="2">
    <source>
        <dbReference type="ARBA" id="ARBA00007769"/>
    </source>
</evidence>
<dbReference type="PANTHER" id="PTHR11835">
    <property type="entry name" value="DECARBOXYLATING DEHYDROGENASES-ISOCITRATE, ISOPROPYLMALATE, TARTRATE"/>
    <property type="match status" value="1"/>
</dbReference>
<dbReference type="GeneID" id="20530094"/>
<evidence type="ECO:0000256" key="4">
    <source>
        <dbReference type="ARBA" id="ARBA00022946"/>
    </source>
</evidence>
<evidence type="ECO:0000259" key="7">
    <source>
        <dbReference type="SMART" id="SM01329"/>
    </source>
</evidence>
<dbReference type="NCBIfam" id="TIGR00175">
    <property type="entry name" value="mito_nad_idh"/>
    <property type="match status" value="1"/>
</dbReference>
<comment type="subcellular location">
    <subcellularLocation>
        <location evidence="1">Mitochondrion</location>
    </subcellularLocation>
</comment>
<dbReference type="GO" id="GO:0000287">
    <property type="term" value="F:magnesium ion binding"/>
    <property type="evidence" value="ECO:0007669"/>
    <property type="project" value="InterPro"/>
</dbReference>
<keyword evidence="3" id="KW-0816">Tricarboxylic acid cycle</keyword>
<proteinExistence type="inferred from homology"/>
<evidence type="ECO:0000256" key="6">
    <source>
        <dbReference type="SAM" id="MobiDB-lite"/>
    </source>
</evidence>
<feature type="domain" description="Isopropylmalate dehydrogenase-like" evidence="7">
    <location>
        <begin position="57"/>
        <end position="380"/>
    </location>
</feature>
<organism evidence="8">
    <name type="scientific">Fonticula alba</name>
    <name type="common">Slime mold</name>
    <dbReference type="NCBI Taxonomy" id="691883"/>
    <lineage>
        <taxon>Eukaryota</taxon>
        <taxon>Rotosphaerida</taxon>
        <taxon>Fonticulaceae</taxon>
        <taxon>Fonticula</taxon>
    </lineage>
</organism>
<dbReference type="GO" id="GO:0051287">
    <property type="term" value="F:NAD binding"/>
    <property type="evidence" value="ECO:0007669"/>
    <property type="project" value="InterPro"/>
</dbReference>
<keyword evidence="9" id="KW-1185">Reference proteome</keyword>
<dbReference type="FunFam" id="3.40.718.10:FF:000001">
    <property type="entry name" value="Isocitrate dehydrogenase [NAD] subunit, mitochondrial"/>
    <property type="match status" value="1"/>
</dbReference>
<evidence type="ECO:0000313" key="9">
    <source>
        <dbReference type="Proteomes" id="UP000030693"/>
    </source>
</evidence>
<evidence type="ECO:0000256" key="1">
    <source>
        <dbReference type="ARBA" id="ARBA00004173"/>
    </source>
</evidence>
<sequence>MRANGRARFYSTPTSTTQEEEPNVIATAGSDVFTPTTGKAPSINRNFNTTKYGGRHTVTLIPGDGIGRELTDSVRAIFKAAEVPVVFDIVDLVPDETGNVDISEAVQSLRRNKVGLKGVLFTPILRTGSQSFNLQIRKELDLYANLVICKSIPGFPARHKDVDIVIIRENTEGEYSGLEHEPFPGVVESLKVVTAHGSERIAKFAFDYARQNNRSKVTAIHKANIMKLGDGLFLKSCEDMGKLYSQIAFDSMIVDNCAMQIVAKPHQFDVMVMPNLYGNIISNIGAGLIGGPGVCAGANIGTDIALFEPGARHVARDIQGRNLANPIAMLTSATMMLRHIGLSSYADNIDNAIYKVVADGKIRTRCMGGNSSSTDFVLGLIAELR</sequence>